<evidence type="ECO:0000256" key="7">
    <source>
        <dbReference type="RuleBase" id="RU003345"/>
    </source>
</evidence>
<proteinExistence type="inferred from homology"/>
<dbReference type="InterPro" id="IPR029510">
    <property type="entry name" value="Ald_DH_CS_GLU"/>
</dbReference>
<dbReference type="GO" id="GO:0006081">
    <property type="term" value="P:aldehyde metabolic process"/>
    <property type="evidence" value="ECO:0007669"/>
    <property type="project" value="InterPro"/>
</dbReference>
<dbReference type="PIRSF" id="PIRSF036492">
    <property type="entry name" value="ALDH"/>
    <property type="match status" value="1"/>
</dbReference>
<dbReference type="SUPFAM" id="SSF53720">
    <property type="entry name" value="ALDH-like"/>
    <property type="match status" value="1"/>
</dbReference>
<keyword evidence="10" id="KW-1185">Reference proteome</keyword>
<evidence type="ECO:0000256" key="1">
    <source>
        <dbReference type="ARBA" id="ARBA00009986"/>
    </source>
</evidence>
<feature type="active site" evidence="5">
    <location>
        <position position="244"/>
    </location>
</feature>
<dbReference type="InterPro" id="IPR016161">
    <property type="entry name" value="Ald_DH/histidinol_DH"/>
</dbReference>
<dbReference type="InterPro" id="IPR012394">
    <property type="entry name" value="Aldehyde_DH_NAD(P)"/>
</dbReference>
<dbReference type="GO" id="GO:0004029">
    <property type="term" value="F:aldehyde dehydrogenase (NAD+) activity"/>
    <property type="evidence" value="ECO:0007669"/>
    <property type="project" value="TreeGrafter"/>
</dbReference>
<feature type="active site" evidence="5 6">
    <location>
        <position position="210"/>
    </location>
</feature>
<evidence type="ECO:0000259" key="8">
    <source>
        <dbReference type="Pfam" id="PF00171"/>
    </source>
</evidence>
<gene>
    <name evidence="9" type="ORF">SAMN02745207_01415</name>
</gene>
<dbReference type="Pfam" id="PF00171">
    <property type="entry name" value="Aldedh"/>
    <property type="match status" value="1"/>
</dbReference>
<dbReference type="InterPro" id="IPR016163">
    <property type="entry name" value="Ald_DH_C"/>
</dbReference>
<protein>
    <recommendedName>
        <fullName evidence="4">Aldehyde dehydrogenase</fullName>
    </recommendedName>
</protein>
<dbReference type="InterPro" id="IPR015590">
    <property type="entry name" value="Aldehyde_DH_dom"/>
</dbReference>
<dbReference type="FunFam" id="3.40.309.10:FF:000003">
    <property type="entry name" value="Aldehyde dehydrogenase"/>
    <property type="match status" value="1"/>
</dbReference>
<dbReference type="Proteomes" id="UP000184447">
    <property type="component" value="Unassembled WGS sequence"/>
</dbReference>
<dbReference type="PROSITE" id="PS00687">
    <property type="entry name" value="ALDEHYDE_DEHYDR_GLU"/>
    <property type="match status" value="1"/>
</dbReference>
<feature type="domain" description="Aldehyde dehydrogenase" evidence="8">
    <location>
        <begin position="8"/>
        <end position="428"/>
    </location>
</feature>
<evidence type="ECO:0000256" key="5">
    <source>
        <dbReference type="PIRSR" id="PIRSR036492-1"/>
    </source>
</evidence>
<dbReference type="PANTHER" id="PTHR43570">
    <property type="entry name" value="ALDEHYDE DEHYDROGENASE"/>
    <property type="match status" value="1"/>
</dbReference>
<dbReference type="STRING" id="1121316.SAMN02745207_01415"/>
<dbReference type="Gene3D" id="3.40.605.10">
    <property type="entry name" value="Aldehyde Dehydrogenase, Chain A, domain 1"/>
    <property type="match status" value="1"/>
</dbReference>
<evidence type="ECO:0000256" key="6">
    <source>
        <dbReference type="PROSITE-ProRule" id="PRU10007"/>
    </source>
</evidence>
<dbReference type="AlphaFoldDB" id="A0A1M5TQ20"/>
<evidence type="ECO:0000256" key="3">
    <source>
        <dbReference type="ARBA" id="ARBA00023027"/>
    </source>
</evidence>
<dbReference type="CDD" id="cd07136">
    <property type="entry name" value="ALDH_YwdH-P39616"/>
    <property type="match status" value="1"/>
</dbReference>
<dbReference type="GO" id="GO:0005737">
    <property type="term" value="C:cytoplasm"/>
    <property type="evidence" value="ECO:0007669"/>
    <property type="project" value="TreeGrafter"/>
</dbReference>
<keyword evidence="2 4" id="KW-0560">Oxidoreductase</keyword>
<accession>A0A1M5TQ20</accession>
<evidence type="ECO:0000313" key="9">
    <source>
        <dbReference type="EMBL" id="SHH52493.1"/>
    </source>
</evidence>
<comment type="similarity">
    <text evidence="1 4 7">Belongs to the aldehyde dehydrogenase family.</text>
</comment>
<dbReference type="EMBL" id="FQXM01000006">
    <property type="protein sequence ID" value="SHH52493.1"/>
    <property type="molecule type" value="Genomic_DNA"/>
</dbReference>
<reference evidence="9 10" key="1">
    <citation type="submission" date="2016-11" db="EMBL/GenBank/DDBJ databases">
        <authorList>
            <person name="Jaros S."/>
            <person name="Januszkiewicz K."/>
            <person name="Wedrychowicz H."/>
        </authorList>
    </citation>
    <scope>NUCLEOTIDE SEQUENCE [LARGE SCALE GENOMIC DNA]</scope>
    <source>
        <strain evidence="9 10">DSM 8605</strain>
    </source>
</reference>
<name>A0A1M5TQ20_9CLOT</name>
<organism evidence="9 10">
    <name type="scientific">Clostridium grantii DSM 8605</name>
    <dbReference type="NCBI Taxonomy" id="1121316"/>
    <lineage>
        <taxon>Bacteria</taxon>
        <taxon>Bacillati</taxon>
        <taxon>Bacillota</taxon>
        <taxon>Clostridia</taxon>
        <taxon>Eubacteriales</taxon>
        <taxon>Clostridiaceae</taxon>
        <taxon>Clostridium</taxon>
    </lineage>
</organism>
<dbReference type="PANTHER" id="PTHR43570:SF16">
    <property type="entry name" value="ALDEHYDE DEHYDROGENASE TYPE III, ISOFORM Q"/>
    <property type="match status" value="1"/>
</dbReference>
<dbReference type="RefSeq" id="WP_073337727.1">
    <property type="nucleotide sequence ID" value="NZ_FQXM01000006.1"/>
</dbReference>
<evidence type="ECO:0000256" key="2">
    <source>
        <dbReference type="ARBA" id="ARBA00023002"/>
    </source>
</evidence>
<dbReference type="FunFam" id="3.40.605.10:FF:000004">
    <property type="entry name" value="Aldehyde dehydrogenase"/>
    <property type="match status" value="1"/>
</dbReference>
<sequence>MINYAEIIEEHKKYYYTSKTKGIEYRIQRLSELKNSIRNNEDKIADALYMDLGKSKHEAITTEIGFTLNEIKTVMKNLKKWSKIKHSKTNLINFLGKSYTVREPFGVTLIMGPWNYPFQLVMAPLIGAIAGGNCSVIKPSELAPNTARVIEEIINETFKQNYISVVQGGIPETEALLEQRFDKIFFTGSTKVGSIVMNKAARHLTPVVLELGGKSPTIVDNTADLTKAAKRIIFGKGINSGQTCVAPDYVLVHESVKKDFYETFGKVVKNLYGEDLLTNEDYGRMINEKNYQRVKSYIGDGKLVYGGKTNDDKLHIDLTLIEVENIDKPIMKDEIFGPILPVISYSTYEELIEIIRRNPDPLAFYVFSENQKFVNRLIQDVPFGGGCINDTIMHLTNEHLPFGGRGTSGTGNYHGRYSFEAFTHEKSVLKSATFFDMPLKYPPYGGKALAFIKRLMY</sequence>
<dbReference type="OrthoDB" id="9762913at2"/>
<dbReference type="Gene3D" id="3.40.309.10">
    <property type="entry name" value="Aldehyde Dehydrogenase, Chain A, domain 2"/>
    <property type="match status" value="1"/>
</dbReference>
<dbReference type="InterPro" id="IPR016162">
    <property type="entry name" value="Ald_DH_N"/>
</dbReference>
<evidence type="ECO:0000313" key="10">
    <source>
        <dbReference type="Proteomes" id="UP000184447"/>
    </source>
</evidence>
<evidence type="ECO:0000256" key="4">
    <source>
        <dbReference type="PIRNR" id="PIRNR036492"/>
    </source>
</evidence>
<keyword evidence="3" id="KW-0520">NAD</keyword>